<reference evidence="9 10" key="1">
    <citation type="journal article" date="2010" name="Int. J. Syst. Evol. Microbiol.">
        <title>Reclassification of Herbaspirillum putei as a later heterotypic synonym of Herbaspirillum huttiense, with the description of H. huttiense subsp. huttiense subsp. nov. and H. huttiense subsp. putei subsp. nov., comb. nov., and description of Herbaspirillum aquaticum sp. nov.</title>
        <authorList>
            <person name="Dobritsa A.P."/>
            <person name="Reddy M.C."/>
            <person name="Samadpour M."/>
        </authorList>
    </citation>
    <scope>NUCLEOTIDE SEQUENCE [LARGE SCALE GENOMIC DNA]</scope>
    <source>
        <strain evidence="9 10">IEH 4430</strain>
    </source>
</reference>
<keyword evidence="10" id="KW-1185">Reference proteome</keyword>
<dbReference type="PANTHER" id="PTHR43161">
    <property type="entry name" value="SORBITOL DEHYDROGENASE"/>
    <property type="match status" value="1"/>
</dbReference>
<dbReference type="Gene3D" id="3.90.180.10">
    <property type="entry name" value="Medium-chain alcohol dehydrogenases, catalytic domain"/>
    <property type="match status" value="1"/>
</dbReference>
<evidence type="ECO:0000256" key="5">
    <source>
        <dbReference type="ARBA" id="ARBA00023002"/>
    </source>
</evidence>
<dbReference type="Pfam" id="PF08240">
    <property type="entry name" value="ADH_N"/>
    <property type="match status" value="1"/>
</dbReference>
<protein>
    <submittedName>
        <fullName evidence="9">L-idonate 5-dehydrogenase</fullName>
    </submittedName>
</protein>
<dbReference type="InterPro" id="IPR002328">
    <property type="entry name" value="ADH_Zn_CS"/>
</dbReference>
<feature type="domain" description="Alcohol dehydrogenase-like N-terminal" evidence="8">
    <location>
        <begin position="25"/>
        <end position="138"/>
    </location>
</feature>
<sequence>MQQGLVIHAPHDLRIQPLESAPLQPQQLKVKVKAGGICGSDLHYYHHGGFGVVRIKEPMVLGHEVSGQIAEVGSAITDIAPGTRIAISPSRPCGVCKYCQEGKQNHCLDMRFYGSAMRTPHVQGAFRQEIIIERAQAHIVADHVTDGEAAMAEPLSVALHAVRRAGPLVGKRVLVTGCGPIGALVVVAARRAGALEVVVTDVASMPLQAALQVGADRAINMAETPDALKAFAADKGTFDVLFEASGNERALVGALEALRPQAVIVQVGLGGDIQFPANLLVGKELDWRGAFRFHEEFAMAVELMNRKLVDVKPLITATYPIAQAVEAFEIAGDRSKMMKVQISFD</sequence>
<organism evidence="9 10">
    <name type="scientific">Herbaspirillum aquaticum</name>
    <dbReference type="NCBI Taxonomy" id="568783"/>
    <lineage>
        <taxon>Bacteria</taxon>
        <taxon>Pseudomonadati</taxon>
        <taxon>Pseudomonadota</taxon>
        <taxon>Betaproteobacteria</taxon>
        <taxon>Burkholderiales</taxon>
        <taxon>Oxalobacteraceae</taxon>
        <taxon>Herbaspirillum</taxon>
    </lineage>
</organism>
<name>A0A225SV31_9BURK</name>
<dbReference type="PANTHER" id="PTHR43161:SF9">
    <property type="entry name" value="SORBITOL DEHYDROGENASE"/>
    <property type="match status" value="1"/>
</dbReference>
<evidence type="ECO:0000256" key="4">
    <source>
        <dbReference type="ARBA" id="ARBA00022833"/>
    </source>
</evidence>
<comment type="similarity">
    <text evidence="2 6">Belongs to the zinc-containing alcohol dehydrogenase family.</text>
</comment>
<evidence type="ECO:0000256" key="1">
    <source>
        <dbReference type="ARBA" id="ARBA00001947"/>
    </source>
</evidence>
<keyword evidence="4 6" id="KW-0862">Zinc</keyword>
<dbReference type="SUPFAM" id="SSF51735">
    <property type="entry name" value="NAD(P)-binding Rossmann-fold domains"/>
    <property type="match status" value="1"/>
</dbReference>
<accession>A0A225SV31</accession>
<dbReference type="GO" id="GO:0016491">
    <property type="term" value="F:oxidoreductase activity"/>
    <property type="evidence" value="ECO:0007669"/>
    <property type="project" value="UniProtKB-KW"/>
</dbReference>
<dbReference type="InterPro" id="IPR013149">
    <property type="entry name" value="ADH-like_C"/>
</dbReference>
<gene>
    <name evidence="9" type="ORF">CEJ45_11775</name>
</gene>
<dbReference type="InterPro" id="IPR036291">
    <property type="entry name" value="NAD(P)-bd_dom_sf"/>
</dbReference>
<evidence type="ECO:0000259" key="7">
    <source>
        <dbReference type="Pfam" id="PF00107"/>
    </source>
</evidence>
<evidence type="ECO:0000256" key="3">
    <source>
        <dbReference type="ARBA" id="ARBA00022723"/>
    </source>
</evidence>
<dbReference type="Proteomes" id="UP000214747">
    <property type="component" value="Unassembled WGS sequence"/>
</dbReference>
<evidence type="ECO:0000259" key="8">
    <source>
        <dbReference type="Pfam" id="PF08240"/>
    </source>
</evidence>
<keyword evidence="5" id="KW-0560">Oxidoreductase</keyword>
<evidence type="ECO:0000313" key="10">
    <source>
        <dbReference type="Proteomes" id="UP000214747"/>
    </source>
</evidence>
<dbReference type="SUPFAM" id="SSF50129">
    <property type="entry name" value="GroES-like"/>
    <property type="match status" value="1"/>
</dbReference>
<evidence type="ECO:0000313" key="9">
    <source>
        <dbReference type="EMBL" id="OWY34516.1"/>
    </source>
</evidence>
<dbReference type="EMBL" id="NJGV01000009">
    <property type="protein sequence ID" value="OWY34516.1"/>
    <property type="molecule type" value="Genomic_DNA"/>
</dbReference>
<comment type="cofactor">
    <cofactor evidence="1 6">
        <name>Zn(2+)</name>
        <dbReference type="ChEBI" id="CHEBI:29105"/>
    </cofactor>
</comment>
<dbReference type="PROSITE" id="PS00059">
    <property type="entry name" value="ADH_ZINC"/>
    <property type="match status" value="1"/>
</dbReference>
<evidence type="ECO:0000256" key="6">
    <source>
        <dbReference type="RuleBase" id="RU361277"/>
    </source>
</evidence>
<dbReference type="CDD" id="cd08232">
    <property type="entry name" value="idonate-5-DH"/>
    <property type="match status" value="1"/>
</dbReference>
<dbReference type="InterPro" id="IPR011032">
    <property type="entry name" value="GroES-like_sf"/>
</dbReference>
<dbReference type="RefSeq" id="WP_088755297.1">
    <property type="nucleotide sequence ID" value="NZ_JARJFG010000028.1"/>
</dbReference>
<keyword evidence="3 6" id="KW-0479">Metal-binding</keyword>
<comment type="caution">
    <text evidence="9">The sequence shown here is derived from an EMBL/GenBank/DDBJ whole genome shotgun (WGS) entry which is preliminary data.</text>
</comment>
<dbReference type="GO" id="GO:0008270">
    <property type="term" value="F:zinc ion binding"/>
    <property type="evidence" value="ECO:0007669"/>
    <property type="project" value="InterPro"/>
</dbReference>
<dbReference type="InterPro" id="IPR013154">
    <property type="entry name" value="ADH-like_N"/>
</dbReference>
<dbReference type="AlphaFoldDB" id="A0A225SV31"/>
<evidence type="ECO:0000256" key="2">
    <source>
        <dbReference type="ARBA" id="ARBA00008072"/>
    </source>
</evidence>
<dbReference type="Gene3D" id="3.40.50.720">
    <property type="entry name" value="NAD(P)-binding Rossmann-like Domain"/>
    <property type="match status" value="1"/>
</dbReference>
<dbReference type="Pfam" id="PF00107">
    <property type="entry name" value="ADH_zinc_N"/>
    <property type="match status" value="1"/>
</dbReference>
<feature type="domain" description="Alcohol dehydrogenase-like C-terminal" evidence="7">
    <location>
        <begin position="180"/>
        <end position="305"/>
    </location>
</feature>
<proteinExistence type="inferred from homology"/>